<evidence type="ECO:0000313" key="2">
    <source>
        <dbReference type="EMBL" id="SDJ63989.1"/>
    </source>
</evidence>
<dbReference type="EMBL" id="FNFM01000001">
    <property type="protein sequence ID" value="SDJ63989.1"/>
    <property type="molecule type" value="Genomic_DNA"/>
</dbReference>
<dbReference type="PANTHER" id="PTHR43422:SF3">
    <property type="entry name" value="THIAMINE THIAZOLE SYNTHASE"/>
    <property type="match status" value="1"/>
</dbReference>
<dbReference type="RefSeq" id="WP_218119823.1">
    <property type="nucleotide sequence ID" value="NZ_FNFM01000001.1"/>
</dbReference>
<dbReference type="InterPro" id="IPR002938">
    <property type="entry name" value="FAD-bd"/>
</dbReference>
<gene>
    <name evidence="2" type="ORF">SAMN04487820_1018</name>
</gene>
<organism evidence="2 3">
    <name type="scientific">Actinopolyspora mzabensis</name>
    <dbReference type="NCBI Taxonomy" id="995066"/>
    <lineage>
        <taxon>Bacteria</taxon>
        <taxon>Bacillati</taxon>
        <taxon>Actinomycetota</taxon>
        <taxon>Actinomycetes</taxon>
        <taxon>Actinopolysporales</taxon>
        <taxon>Actinopolysporaceae</taxon>
        <taxon>Actinopolyspora</taxon>
    </lineage>
</organism>
<dbReference type="Pfam" id="PF01494">
    <property type="entry name" value="FAD_binding_3"/>
    <property type="match status" value="1"/>
</dbReference>
<dbReference type="Proteomes" id="UP000199213">
    <property type="component" value="Unassembled WGS sequence"/>
</dbReference>
<feature type="domain" description="FAD-binding" evidence="1">
    <location>
        <begin position="20"/>
        <end position="361"/>
    </location>
</feature>
<sequence>MLRRNGQSRAPAPTRSLGHVAVLGGSVAGLLTAHALAGHAERVTVLERDHYPDTPVARGGVPQSPHTHVLLTSGIRALDELLPELSPSLRREGAPSLSVPADLGVWQAGQWVSRQHHSEPVVTASRPLLEHLIRRCVLQRHPRIDVRTSARVTGLLGDSEHVAGVAFRERGSERGEQRELDADLVVDATGRTSRTPEWLDALGVTVPQEEVLATGRAYATCSFRTDSSEPLDRVSGFYLVPDATQPLGAIMLPAEGDRMMVTLSGPRANPPPTDPDGFVEFARALPHPEPHRWLRQAEPLTRPVGYRHTANRRRRYDRASGLPSGFLVVGDALCAFNPVYGQGISVAAMNAVALSRQLAASGNRLTTRRAQRAVLASARGAWDVATGADSPMPGAEGNALRDGPADRVLDRYLERVRERVPGDPVVCRAFRDVLFLLAPPSSLLTSRRVLRRALFRPTTPTPDELPTRD</sequence>
<dbReference type="AlphaFoldDB" id="A0A1G8VDG8"/>
<dbReference type="PANTHER" id="PTHR43422">
    <property type="entry name" value="THIAMINE THIAZOLE SYNTHASE"/>
    <property type="match status" value="1"/>
</dbReference>
<name>A0A1G8VDG8_ACTMZ</name>
<accession>A0A1G8VDG8</accession>
<proteinExistence type="predicted"/>
<dbReference type="SUPFAM" id="SSF51905">
    <property type="entry name" value="FAD/NAD(P)-binding domain"/>
    <property type="match status" value="1"/>
</dbReference>
<evidence type="ECO:0000259" key="1">
    <source>
        <dbReference type="Pfam" id="PF01494"/>
    </source>
</evidence>
<dbReference type="InterPro" id="IPR036188">
    <property type="entry name" value="FAD/NAD-bd_sf"/>
</dbReference>
<reference evidence="3" key="1">
    <citation type="submission" date="2016-10" db="EMBL/GenBank/DDBJ databases">
        <authorList>
            <person name="Varghese N."/>
            <person name="Submissions S."/>
        </authorList>
    </citation>
    <scope>NUCLEOTIDE SEQUENCE [LARGE SCALE GENOMIC DNA]</scope>
    <source>
        <strain evidence="3">DSM 45460</strain>
    </source>
</reference>
<keyword evidence="3" id="KW-1185">Reference proteome</keyword>
<dbReference type="Gene3D" id="3.50.50.60">
    <property type="entry name" value="FAD/NAD(P)-binding domain"/>
    <property type="match status" value="1"/>
</dbReference>
<dbReference type="GO" id="GO:0071949">
    <property type="term" value="F:FAD binding"/>
    <property type="evidence" value="ECO:0007669"/>
    <property type="project" value="InterPro"/>
</dbReference>
<evidence type="ECO:0000313" key="3">
    <source>
        <dbReference type="Proteomes" id="UP000199213"/>
    </source>
</evidence>
<protein>
    <submittedName>
        <fullName evidence="2">Dehydrogenase (Flavoprotein)</fullName>
    </submittedName>
</protein>